<dbReference type="Proteomes" id="UP000694886">
    <property type="component" value="Chromosome 5"/>
</dbReference>
<evidence type="ECO:0000259" key="2">
    <source>
        <dbReference type="Pfam" id="PF03107"/>
    </source>
</evidence>
<gene>
    <name evidence="4" type="primary">LOC18597689</name>
</gene>
<dbReference type="Pfam" id="PF03107">
    <property type="entry name" value="C1_2"/>
    <property type="match status" value="3"/>
</dbReference>
<dbReference type="KEGG" id="tcc:18597689"/>
<keyword evidence="1" id="KW-0677">Repeat</keyword>
<dbReference type="RefSeq" id="XP_017976981.1">
    <property type="nucleotide sequence ID" value="XM_018121492.1"/>
</dbReference>
<evidence type="ECO:0000313" key="3">
    <source>
        <dbReference type="Proteomes" id="UP000694886"/>
    </source>
</evidence>
<dbReference type="SUPFAM" id="SSF57889">
    <property type="entry name" value="Cysteine-rich domain"/>
    <property type="match status" value="1"/>
</dbReference>
<dbReference type="PANTHER" id="PTHR47841:SF7">
    <property type="entry name" value="CYSTEINE_HISTIDINE-RICH C1 DOMAIN PROTEIN"/>
    <property type="match status" value="1"/>
</dbReference>
<proteinExistence type="predicted"/>
<dbReference type="PANTHER" id="PTHR47841">
    <property type="entry name" value="DIACYLGLYCEROL KINASE THETA-LIKE-RELATED"/>
    <property type="match status" value="1"/>
</dbReference>
<evidence type="ECO:0000313" key="4">
    <source>
        <dbReference type="RefSeq" id="XP_017976981.1"/>
    </source>
</evidence>
<evidence type="ECO:0000256" key="1">
    <source>
        <dbReference type="ARBA" id="ARBA00022737"/>
    </source>
</evidence>
<dbReference type="InterPro" id="IPR004146">
    <property type="entry name" value="DC1"/>
</dbReference>
<dbReference type="AlphaFoldDB" id="A0AB32WG07"/>
<feature type="domain" description="DC1" evidence="2">
    <location>
        <begin position="12"/>
        <end position="55"/>
    </location>
</feature>
<reference evidence="4" key="2">
    <citation type="submission" date="2025-08" db="UniProtKB">
        <authorList>
            <consortium name="RefSeq"/>
        </authorList>
    </citation>
    <scope>IDENTIFICATION</scope>
</reference>
<feature type="domain" description="DC1" evidence="2">
    <location>
        <begin position="65"/>
        <end position="113"/>
    </location>
</feature>
<dbReference type="Gene3D" id="3.30.60.20">
    <property type="match status" value="1"/>
</dbReference>
<accession>A0AB32WG07</accession>
<dbReference type="InterPro" id="IPR046349">
    <property type="entry name" value="C1-like_sf"/>
</dbReference>
<sequence length="336" mass="36636">MASLPQKTVQHFTHDHPLTEVDARTEFVCDGCRTLGVGTRYGCESCDFDLHDHCATCPLELSSFMHEHDLKLVVSKPQATSLQNERFCDLCGDPVQGIFYQCRLCEFDVHPLCTKLPEYIRHVMHKEHPLRLQGSVPGRCMVCKDTCTSWHYRCGICCFDLHLECVLAPCEEEATSTSTSRSLKSPVPPPSPSAPYLCNAYGYGAIPPPPSPSAPSLYNAYGYGAIPPPPSSSASPYYVYGYGAIQPPPPPPPSSPYYAYGYGAIPPPPYSAYGYRPSAHGYGTPSSSGGYHLNNHPQCSSQVQGVGGKNRKNMYAIAGQLALGVVTNVVFGTIFW</sequence>
<feature type="domain" description="DC1" evidence="2">
    <location>
        <begin position="125"/>
        <end position="166"/>
    </location>
</feature>
<organism evidence="3 4">
    <name type="scientific">Theobroma cacao</name>
    <name type="common">Cacao</name>
    <name type="synonym">Cocoa</name>
    <dbReference type="NCBI Taxonomy" id="3641"/>
    <lineage>
        <taxon>Eukaryota</taxon>
        <taxon>Viridiplantae</taxon>
        <taxon>Streptophyta</taxon>
        <taxon>Embryophyta</taxon>
        <taxon>Tracheophyta</taxon>
        <taxon>Spermatophyta</taxon>
        <taxon>Magnoliopsida</taxon>
        <taxon>eudicotyledons</taxon>
        <taxon>Gunneridae</taxon>
        <taxon>Pentapetalae</taxon>
        <taxon>rosids</taxon>
        <taxon>malvids</taxon>
        <taxon>Malvales</taxon>
        <taxon>Malvaceae</taxon>
        <taxon>Byttnerioideae</taxon>
        <taxon>Theobroma</taxon>
    </lineage>
</organism>
<name>A0AB32WG07_THECC</name>
<protein>
    <submittedName>
        <fullName evidence="4">Uncharacterized protein LOC18597689</fullName>
    </submittedName>
</protein>
<dbReference type="Gramene" id="Tc05v2_t002780.1">
    <property type="protein sequence ID" value="Tc05v2_p002780.1"/>
    <property type="gene ID" value="Tc05v2_g002780"/>
</dbReference>
<reference evidence="3" key="1">
    <citation type="journal article" date="1997" name="Nucleic Acids Res.">
        <title>tRNAscan-SE: a program for improved detection of transfer RNA genes in genomic sequence.</title>
        <authorList>
            <person name="Lowe T.M."/>
            <person name="Eddy S.R."/>
        </authorList>
    </citation>
    <scope>NUCLEOTIDE SEQUENCE [LARGE SCALE GENOMIC DNA]</scope>
    <source>
        <strain evidence="3">r\B97-61/B2</strain>
    </source>
</reference>
<dbReference type="GeneID" id="18597689"/>